<dbReference type="GO" id="GO:0046677">
    <property type="term" value="P:response to antibiotic"/>
    <property type="evidence" value="ECO:0007669"/>
    <property type="project" value="InterPro"/>
</dbReference>
<dbReference type="Gene3D" id="3.40.710.10">
    <property type="entry name" value="DD-peptidase/beta-lactamase superfamily"/>
    <property type="match status" value="1"/>
</dbReference>
<dbReference type="GO" id="GO:0008800">
    <property type="term" value="F:beta-lactamase activity"/>
    <property type="evidence" value="ECO:0007669"/>
    <property type="project" value="InterPro"/>
</dbReference>
<evidence type="ECO:0000313" key="2">
    <source>
        <dbReference type="EMBL" id="AZZ54664.1"/>
    </source>
</evidence>
<gene>
    <name evidence="2" type="ORF">C7V51_01255</name>
</gene>
<reference evidence="2 3" key="1">
    <citation type="submission" date="2018-03" db="EMBL/GenBank/DDBJ databases">
        <title>Bacteriophage NCPPB3778 and a type I-E CRISPR drive the evolution of the US Biological Select Agent, Rathayibacter toxicus.</title>
        <authorList>
            <person name="Davis E.W.II."/>
            <person name="Tabima J.F."/>
            <person name="Weisberg A.J."/>
            <person name="Dantas Lopes L."/>
            <person name="Wiseman M.S."/>
            <person name="Wiseman M.S."/>
            <person name="Pupko T."/>
            <person name="Belcher M.S."/>
            <person name="Sechler A.J."/>
            <person name="Tancos M.A."/>
            <person name="Schroeder B.K."/>
            <person name="Murray T.D."/>
            <person name="Luster D.G."/>
            <person name="Schneider W.L."/>
            <person name="Rogers E."/>
            <person name="Andreote F.D."/>
            <person name="Grunwald N.J."/>
            <person name="Putnam M.L."/>
            <person name="Chang J.H."/>
        </authorList>
    </citation>
    <scope>NUCLEOTIDE SEQUENCE [LARGE SCALE GENOMIC DNA]</scope>
    <source>
        <strain evidence="2 3">NCCPB 2253</strain>
    </source>
</reference>
<dbReference type="GO" id="GO:0030655">
    <property type="term" value="P:beta-lactam antibiotic catabolic process"/>
    <property type="evidence" value="ECO:0007669"/>
    <property type="project" value="InterPro"/>
</dbReference>
<dbReference type="KEGG" id="ria:C7V51_01255"/>
<dbReference type="InterPro" id="IPR012338">
    <property type="entry name" value="Beta-lactam/transpept-like"/>
</dbReference>
<dbReference type="Pfam" id="PF13354">
    <property type="entry name" value="Beta-lactamase2"/>
    <property type="match status" value="1"/>
</dbReference>
<feature type="domain" description="Beta-lactamase class A catalytic" evidence="1">
    <location>
        <begin position="140"/>
        <end position="273"/>
    </location>
</feature>
<dbReference type="EMBL" id="CP028130">
    <property type="protein sequence ID" value="AZZ54664.1"/>
    <property type="molecule type" value="Genomic_DNA"/>
</dbReference>
<dbReference type="Proteomes" id="UP000283946">
    <property type="component" value="Chromosome"/>
</dbReference>
<name>A0AAD2PTS1_9MICO</name>
<dbReference type="SUPFAM" id="SSF56601">
    <property type="entry name" value="beta-lactamase/transpeptidase-like"/>
    <property type="match status" value="1"/>
</dbReference>
<dbReference type="PANTHER" id="PTHR35333:SF5">
    <property type="entry name" value="CONSERVED LIPOPROTEIN LPQF-RELATED"/>
    <property type="match status" value="1"/>
</dbReference>
<dbReference type="InterPro" id="IPR045155">
    <property type="entry name" value="Beta-lactam_cat"/>
</dbReference>
<protein>
    <recommendedName>
        <fullName evidence="1">Beta-lactamase class A catalytic domain-containing protein</fullName>
    </recommendedName>
</protein>
<proteinExistence type="predicted"/>
<accession>A0AAD2PTS1</accession>
<dbReference type="InterPro" id="IPR000871">
    <property type="entry name" value="Beta-lactam_class-A"/>
</dbReference>
<evidence type="ECO:0000259" key="1">
    <source>
        <dbReference type="Pfam" id="PF13354"/>
    </source>
</evidence>
<dbReference type="RefSeq" id="WP_104263876.1">
    <property type="nucleotide sequence ID" value="NZ_CP028130.1"/>
</dbReference>
<sequence>MKTSPTTAAAIELFLSGEQVSKDEIDRRLRPAQRIGPESAVLQTVQAIQLSRPRLVHSTRESACLTAVQVESEGGIAGVVYVQETADGRLEGLRLTTPVPRIRDAEELRMALSAVAGTVSVLSRDGGIVARSGPNVIAGSSLMKLFILDATLAAVESRALSLATECVIRQSDISYLSSGLTAAHVGKSISVGDLCSLLTLRSDNTAADLFLRILGSEKILATAEFHGVPRTLNTPLLSTREYFLRAWGRGMESVAEHSVVDSHLRERALKCIRYTDGLDYFITLESIDNVMRRLSERSWTPWHVENHPEGAPIMQFKGGSAPGVLAGSWLIVGPDSARGLTFCLNGDRPFGAIEEVYAFSCAEALLSKEAVLTGDAVLVTGEALHDDETEGIGC</sequence>
<organism evidence="2 3">
    <name type="scientific">Rathayibacter iranicus</name>
    <dbReference type="NCBI Taxonomy" id="59737"/>
    <lineage>
        <taxon>Bacteria</taxon>
        <taxon>Bacillati</taxon>
        <taxon>Actinomycetota</taxon>
        <taxon>Actinomycetes</taxon>
        <taxon>Micrococcales</taxon>
        <taxon>Microbacteriaceae</taxon>
        <taxon>Rathayibacter</taxon>
    </lineage>
</organism>
<evidence type="ECO:0000313" key="3">
    <source>
        <dbReference type="Proteomes" id="UP000283946"/>
    </source>
</evidence>
<dbReference type="PANTHER" id="PTHR35333">
    <property type="entry name" value="BETA-LACTAMASE"/>
    <property type="match status" value="1"/>
</dbReference>
<dbReference type="AlphaFoldDB" id="A0AAD2PTS1"/>